<dbReference type="AlphaFoldDB" id="A0A9P0FMI0"/>
<dbReference type="GO" id="GO:0007517">
    <property type="term" value="P:muscle organ development"/>
    <property type="evidence" value="ECO:0007669"/>
    <property type="project" value="InterPro"/>
</dbReference>
<evidence type="ECO:0000256" key="4">
    <source>
        <dbReference type="ARBA" id="ARBA00007574"/>
    </source>
</evidence>
<evidence type="ECO:0000256" key="14">
    <source>
        <dbReference type="ARBA" id="ARBA00023212"/>
    </source>
</evidence>
<evidence type="ECO:0000256" key="7">
    <source>
        <dbReference type="ARBA" id="ARBA00022490"/>
    </source>
</evidence>
<feature type="transmembrane region" description="Helical" evidence="16">
    <location>
        <begin position="62"/>
        <end position="89"/>
    </location>
</feature>
<keyword evidence="7" id="KW-0963">Cytoplasm</keyword>
<dbReference type="EMBL" id="OV121138">
    <property type="protein sequence ID" value="CAH0560120.1"/>
    <property type="molecule type" value="Genomic_DNA"/>
</dbReference>
<organism evidence="17 18">
    <name type="scientific">Brassicogethes aeneus</name>
    <name type="common">Rape pollen beetle</name>
    <name type="synonym">Meligethes aeneus</name>
    <dbReference type="NCBI Taxonomy" id="1431903"/>
    <lineage>
        <taxon>Eukaryota</taxon>
        <taxon>Metazoa</taxon>
        <taxon>Ecdysozoa</taxon>
        <taxon>Arthropoda</taxon>
        <taxon>Hexapoda</taxon>
        <taxon>Insecta</taxon>
        <taxon>Pterygota</taxon>
        <taxon>Neoptera</taxon>
        <taxon>Endopterygota</taxon>
        <taxon>Coleoptera</taxon>
        <taxon>Polyphaga</taxon>
        <taxon>Cucujiformia</taxon>
        <taxon>Nitidulidae</taxon>
        <taxon>Meligethinae</taxon>
        <taxon>Brassicogethes</taxon>
    </lineage>
</organism>
<keyword evidence="9" id="KW-0735">Signal-anchor</keyword>
<comment type="subunit">
    <text evidence="15">Cross-link to form 2 major subcomplexes: one consisting of SGCB, SGCD and SGCG and the other consisting of SGCB and SGCD. The association between SGCB and SGCG is particularly strong while SGCA is loosely associated with the other sarcoglycans.</text>
</comment>
<dbReference type="OrthoDB" id="5843723at2759"/>
<evidence type="ECO:0000256" key="13">
    <source>
        <dbReference type="ARBA" id="ARBA00023180"/>
    </source>
</evidence>
<keyword evidence="6" id="KW-1003">Cell membrane</keyword>
<keyword evidence="12" id="KW-1015">Disulfide bond</keyword>
<dbReference type="GO" id="GO:0042383">
    <property type="term" value="C:sarcolemma"/>
    <property type="evidence" value="ECO:0007669"/>
    <property type="project" value="UniProtKB-SubCell"/>
</dbReference>
<evidence type="ECO:0000313" key="18">
    <source>
        <dbReference type="Proteomes" id="UP001154078"/>
    </source>
</evidence>
<dbReference type="PANTHER" id="PTHR21142:SF2">
    <property type="entry name" value="BETA-SARCOGLYCAN"/>
    <property type="match status" value="1"/>
</dbReference>
<comment type="subcellular location">
    <subcellularLocation>
        <location evidence="3">Cell membrane</location>
        <location evidence="3">Sarcolemma</location>
        <topology evidence="3">Single-pass type II membrane protein</topology>
    </subcellularLocation>
    <subcellularLocation>
        <location evidence="2">Cytoplasm</location>
        <location evidence="2">Cytoskeleton</location>
    </subcellularLocation>
</comment>
<comment type="function">
    <text evidence="1">Component of the sarcoglycan complex, a subcomplex of the dystrophin-glycoprotein complex which forms a link between the F-actin cytoskeleton and the extracellular matrix.</text>
</comment>
<dbReference type="GO" id="GO:0005856">
    <property type="term" value="C:cytoskeleton"/>
    <property type="evidence" value="ECO:0007669"/>
    <property type="project" value="UniProtKB-SubCell"/>
</dbReference>
<evidence type="ECO:0000256" key="1">
    <source>
        <dbReference type="ARBA" id="ARBA00002860"/>
    </source>
</evidence>
<evidence type="ECO:0000256" key="16">
    <source>
        <dbReference type="SAM" id="Phobius"/>
    </source>
</evidence>
<keyword evidence="13" id="KW-0325">Glycoprotein</keyword>
<dbReference type="Pfam" id="PF04790">
    <property type="entry name" value="Sarcoglycan_1"/>
    <property type="match status" value="1"/>
</dbReference>
<keyword evidence="10 16" id="KW-1133">Transmembrane helix</keyword>
<gene>
    <name evidence="17" type="ORF">MELIAE_LOCUS9934</name>
</gene>
<proteinExistence type="inferred from homology"/>
<evidence type="ECO:0000256" key="5">
    <source>
        <dbReference type="ARBA" id="ARBA00015329"/>
    </source>
</evidence>
<evidence type="ECO:0000256" key="11">
    <source>
        <dbReference type="ARBA" id="ARBA00023136"/>
    </source>
</evidence>
<comment type="similarity">
    <text evidence="4">Belongs to the sarcoglycan beta/delta/gamma/zeta family.</text>
</comment>
<evidence type="ECO:0000256" key="10">
    <source>
        <dbReference type="ARBA" id="ARBA00022989"/>
    </source>
</evidence>
<protein>
    <recommendedName>
        <fullName evidence="5">Beta-sarcoglycan</fullName>
    </recommendedName>
</protein>
<evidence type="ECO:0000256" key="8">
    <source>
        <dbReference type="ARBA" id="ARBA00022692"/>
    </source>
</evidence>
<evidence type="ECO:0000256" key="15">
    <source>
        <dbReference type="ARBA" id="ARBA00026041"/>
    </source>
</evidence>
<reference evidence="17" key="1">
    <citation type="submission" date="2021-12" db="EMBL/GenBank/DDBJ databases">
        <authorList>
            <person name="King R."/>
        </authorList>
    </citation>
    <scope>NUCLEOTIDE SEQUENCE</scope>
</reference>
<sequence length="329" mass="36251">MDFPSSSPPLPSESFTEELDTYSLQDKELYDNSLLKHNNNNVNKYMGNGVGGPPGTRGRKTFAFWILVGLLFTLAIGNLILTITILSVLKLGHGMQNFEIIDQENISNFYGDIDLDHLYNREGTFRGFSGDTVDISSMDSSVIFSLLSNPTGGFPTTLKIFKNLTVLKGVNTFVIKTPDGTSIFTTTEPTFESLGTAKSFTTKQLETSQIKSAIDEDLNIESKSFINLKGTEGTKIESREIVWSADQDIYLKTVNGCIILSGEDGVYIDMNRIPVAQLRNNTIKTGQYKVCVCMPEGKLFRIPIVSTHETVFCDDVDIGTTGSPCALKE</sequence>
<keyword evidence="18" id="KW-1185">Reference proteome</keyword>
<dbReference type="InterPro" id="IPR006875">
    <property type="entry name" value="Sarcoglycan"/>
</dbReference>
<keyword evidence="8 16" id="KW-0812">Transmembrane</keyword>
<keyword evidence="11 16" id="KW-0472">Membrane</keyword>
<evidence type="ECO:0000313" key="17">
    <source>
        <dbReference type="EMBL" id="CAH0560120.1"/>
    </source>
</evidence>
<evidence type="ECO:0000256" key="3">
    <source>
        <dbReference type="ARBA" id="ARBA00004274"/>
    </source>
</evidence>
<dbReference type="InterPro" id="IPR027659">
    <property type="entry name" value="Sgcb"/>
</dbReference>
<keyword evidence="14" id="KW-0206">Cytoskeleton</keyword>
<evidence type="ECO:0000256" key="9">
    <source>
        <dbReference type="ARBA" id="ARBA00022968"/>
    </source>
</evidence>
<dbReference type="Proteomes" id="UP001154078">
    <property type="component" value="Chromosome 7"/>
</dbReference>
<name>A0A9P0FMI0_BRAAE</name>
<evidence type="ECO:0000256" key="6">
    <source>
        <dbReference type="ARBA" id="ARBA00022475"/>
    </source>
</evidence>
<evidence type="ECO:0000256" key="12">
    <source>
        <dbReference type="ARBA" id="ARBA00023157"/>
    </source>
</evidence>
<dbReference type="PANTHER" id="PTHR21142">
    <property type="entry name" value="SARCOGLYCANS"/>
    <property type="match status" value="1"/>
</dbReference>
<dbReference type="GO" id="GO:0016012">
    <property type="term" value="C:sarcoglycan complex"/>
    <property type="evidence" value="ECO:0007669"/>
    <property type="project" value="InterPro"/>
</dbReference>
<evidence type="ECO:0000256" key="2">
    <source>
        <dbReference type="ARBA" id="ARBA00004245"/>
    </source>
</evidence>
<accession>A0A9P0FMI0</accession>